<comment type="caution">
    <text evidence="3">The sequence shown here is derived from an EMBL/GenBank/DDBJ whole genome shotgun (WGS) entry which is preliminary data.</text>
</comment>
<keyword evidence="3" id="KW-0378">Hydrolase</keyword>
<protein>
    <submittedName>
        <fullName evidence="3">MBL fold metallo-hydrolase</fullName>
    </submittedName>
</protein>
<dbReference type="PANTHER" id="PTHR42951:SF4">
    <property type="entry name" value="ACYL-COENZYME A THIOESTERASE MBLAC2"/>
    <property type="match status" value="1"/>
</dbReference>
<dbReference type="Gene3D" id="3.60.15.10">
    <property type="entry name" value="Ribonuclease Z/Hydroxyacylglutathione hydrolase-like"/>
    <property type="match status" value="1"/>
</dbReference>
<dbReference type="GO" id="GO:0017001">
    <property type="term" value="P:antibiotic catabolic process"/>
    <property type="evidence" value="ECO:0007669"/>
    <property type="project" value="UniProtKB-ARBA"/>
</dbReference>
<evidence type="ECO:0000259" key="2">
    <source>
        <dbReference type="SMART" id="SM00849"/>
    </source>
</evidence>
<dbReference type="GO" id="GO:0016787">
    <property type="term" value="F:hydrolase activity"/>
    <property type="evidence" value="ECO:0007669"/>
    <property type="project" value="UniProtKB-KW"/>
</dbReference>
<accession>A0A504J813</accession>
<sequence length="363" mass="41101">MLYLLYILIILIITITALGVWIKGGGQKAENSIPEVLEGPEFKTYKAVTPESPLRLKHFISQSNEINVSSSLVMGHKEIIVFTAQATKYAAERLADEIEKTGLKLTYVYLDHAHLDHSQGASVLIKRFPDAKFVGAPRVVALQKLRIKADDKMALKRYGENAAIPSVPFEALDSNTLMIEGREIQLTHNQYGDVGIGYEDEPHTIAYIPDLKALLPTDICYFGAHMMMGGTTPKSRAKWKEQLRSYLKMDVEVVIPGHIPRTWSDKLTPKTTIEYSLKYIEDYENALESSKSSDEVIAKMLELYPEQEHTSALYIGTLINFGETHRLLFNPRLEKVMSFLPKSFVKWFDKNMFESKKKAANLL</sequence>
<dbReference type="Pfam" id="PF00753">
    <property type="entry name" value="Lactamase_B"/>
    <property type="match status" value="1"/>
</dbReference>
<dbReference type="EMBL" id="VFWZ01000002">
    <property type="protein sequence ID" value="TPN87016.1"/>
    <property type="molecule type" value="Genomic_DNA"/>
</dbReference>
<organism evidence="3 4">
    <name type="scientific">Aquimarina algicola</name>
    <dbReference type="NCBI Taxonomy" id="2589995"/>
    <lineage>
        <taxon>Bacteria</taxon>
        <taxon>Pseudomonadati</taxon>
        <taxon>Bacteroidota</taxon>
        <taxon>Flavobacteriia</taxon>
        <taxon>Flavobacteriales</taxon>
        <taxon>Flavobacteriaceae</taxon>
        <taxon>Aquimarina</taxon>
    </lineage>
</organism>
<name>A0A504J813_9FLAO</name>
<evidence type="ECO:0000313" key="4">
    <source>
        <dbReference type="Proteomes" id="UP000315540"/>
    </source>
</evidence>
<dbReference type="SUPFAM" id="SSF56281">
    <property type="entry name" value="Metallo-hydrolase/oxidoreductase"/>
    <property type="match status" value="1"/>
</dbReference>
<gene>
    <name evidence="3" type="ORF">FHK87_05335</name>
</gene>
<dbReference type="RefSeq" id="WP_140590998.1">
    <property type="nucleotide sequence ID" value="NZ_VFWZ01000002.1"/>
</dbReference>
<dbReference type="AlphaFoldDB" id="A0A504J813"/>
<keyword evidence="4" id="KW-1185">Reference proteome</keyword>
<evidence type="ECO:0000256" key="1">
    <source>
        <dbReference type="ARBA" id="ARBA00005250"/>
    </source>
</evidence>
<dbReference type="PANTHER" id="PTHR42951">
    <property type="entry name" value="METALLO-BETA-LACTAMASE DOMAIN-CONTAINING"/>
    <property type="match status" value="1"/>
</dbReference>
<proteinExistence type="inferred from homology"/>
<dbReference type="InterPro" id="IPR001279">
    <property type="entry name" value="Metallo-B-lactamas"/>
</dbReference>
<dbReference type="OrthoDB" id="9803916at2"/>
<reference evidence="3 4" key="1">
    <citation type="submission" date="2019-06" db="EMBL/GenBank/DDBJ databases">
        <authorList>
            <person name="Meng X."/>
        </authorList>
    </citation>
    <scope>NUCLEOTIDE SEQUENCE [LARGE SCALE GENOMIC DNA]</scope>
    <source>
        <strain evidence="3 4">M625</strain>
    </source>
</reference>
<dbReference type="Proteomes" id="UP000315540">
    <property type="component" value="Unassembled WGS sequence"/>
</dbReference>
<dbReference type="InterPro" id="IPR050855">
    <property type="entry name" value="NDM-1-like"/>
</dbReference>
<dbReference type="InterPro" id="IPR036866">
    <property type="entry name" value="RibonucZ/Hydroxyglut_hydro"/>
</dbReference>
<dbReference type="SMART" id="SM00849">
    <property type="entry name" value="Lactamase_B"/>
    <property type="match status" value="1"/>
</dbReference>
<comment type="similarity">
    <text evidence="1">Belongs to the metallo-beta-lactamase superfamily. Class-B beta-lactamase family.</text>
</comment>
<evidence type="ECO:0000313" key="3">
    <source>
        <dbReference type="EMBL" id="TPN87016.1"/>
    </source>
</evidence>
<feature type="domain" description="Metallo-beta-lactamase" evidence="2">
    <location>
        <begin position="67"/>
        <end position="258"/>
    </location>
</feature>